<evidence type="ECO:0000256" key="1">
    <source>
        <dbReference type="SAM" id="SignalP"/>
    </source>
</evidence>
<accession>S2IZD1</accession>
<feature type="chain" id="PRO_5004508833" evidence="1">
    <location>
        <begin position="25"/>
        <end position="101"/>
    </location>
</feature>
<reference evidence="3" key="1">
    <citation type="submission" date="2013-05" db="EMBL/GenBank/DDBJ databases">
        <title>The Genome sequence of Mucor circinelloides f. circinelloides 1006PhL.</title>
        <authorList>
            <consortium name="The Broad Institute Genomics Platform"/>
            <person name="Cuomo C."/>
            <person name="Earl A."/>
            <person name="Findley K."/>
            <person name="Lee S.C."/>
            <person name="Walker B."/>
            <person name="Young S."/>
            <person name="Zeng Q."/>
            <person name="Gargeya S."/>
            <person name="Fitzgerald M."/>
            <person name="Haas B."/>
            <person name="Abouelleil A."/>
            <person name="Allen A.W."/>
            <person name="Alvarado L."/>
            <person name="Arachchi H.M."/>
            <person name="Berlin A.M."/>
            <person name="Chapman S.B."/>
            <person name="Gainer-Dewar J."/>
            <person name="Goldberg J."/>
            <person name="Griggs A."/>
            <person name="Gujja S."/>
            <person name="Hansen M."/>
            <person name="Howarth C."/>
            <person name="Imamovic A."/>
            <person name="Ireland A."/>
            <person name="Larimer J."/>
            <person name="McCowan C."/>
            <person name="Murphy C."/>
            <person name="Pearson M."/>
            <person name="Poon T.W."/>
            <person name="Priest M."/>
            <person name="Roberts A."/>
            <person name="Saif S."/>
            <person name="Shea T."/>
            <person name="Sisk P."/>
            <person name="Sykes S."/>
            <person name="Wortman J."/>
            <person name="Nusbaum C."/>
            <person name="Birren B."/>
        </authorList>
    </citation>
    <scope>NUCLEOTIDE SEQUENCE [LARGE SCALE GENOMIC DNA]</scope>
    <source>
        <strain evidence="3">1006PhL</strain>
    </source>
</reference>
<feature type="signal peptide" evidence="1">
    <location>
        <begin position="1"/>
        <end position="24"/>
    </location>
</feature>
<name>S2IZD1_MUCC1</name>
<organism evidence="2 3">
    <name type="scientific">Mucor circinelloides f. circinelloides (strain 1006PhL)</name>
    <name type="common">Mucormycosis agent</name>
    <name type="synonym">Calyptromyces circinelloides</name>
    <dbReference type="NCBI Taxonomy" id="1220926"/>
    <lineage>
        <taxon>Eukaryota</taxon>
        <taxon>Fungi</taxon>
        <taxon>Fungi incertae sedis</taxon>
        <taxon>Mucoromycota</taxon>
        <taxon>Mucoromycotina</taxon>
        <taxon>Mucoromycetes</taxon>
        <taxon>Mucorales</taxon>
        <taxon>Mucorineae</taxon>
        <taxon>Mucoraceae</taxon>
        <taxon>Mucor</taxon>
    </lineage>
</organism>
<dbReference type="InParanoid" id="S2IZD1"/>
<keyword evidence="1" id="KW-0732">Signal</keyword>
<evidence type="ECO:0000313" key="2">
    <source>
        <dbReference type="EMBL" id="EPB83131.1"/>
    </source>
</evidence>
<keyword evidence="3" id="KW-1185">Reference proteome</keyword>
<dbReference type="VEuPathDB" id="FungiDB:HMPREF1544_10116"/>
<gene>
    <name evidence="2" type="ORF">HMPREF1544_10116</name>
</gene>
<evidence type="ECO:0000313" key="3">
    <source>
        <dbReference type="Proteomes" id="UP000014254"/>
    </source>
</evidence>
<dbReference type="EMBL" id="KE124083">
    <property type="protein sequence ID" value="EPB83131.1"/>
    <property type="molecule type" value="Genomic_DNA"/>
</dbReference>
<dbReference type="AlphaFoldDB" id="S2IZD1"/>
<dbReference type="Proteomes" id="UP000014254">
    <property type="component" value="Unassembled WGS sequence"/>
</dbReference>
<sequence length="101" mass="11297">MTIHSRSVSSAITLKLVFVLFAWSQKLCFYCQLVAHACVKLLQLSCVNTSSDDVLRVVFLSGALVHQKYPDLSLAISKRIIGIDHQDSGNRKLTVKTNRHL</sequence>
<proteinExistence type="predicted"/>
<protein>
    <submittedName>
        <fullName evidence="2">Uncharacterized protein</fullName>
    </submittedName>
</protein>